<proteinExistence type="predicted"/>
<dbReference type="AlphaFoldDB" id="A0A0E9VIY1"/>
<accession>A0A0E9VIY1</accession>
<protein>
    <submittedName>
        <fullName evidence="1">Uncharacterized protein</fullName>
    </submittedName>
</protein>
<name>A0A0E9VIY1_ANGAN</name>
<sequence>MQRKHTPNYYKTTRTLQLLEHSCLHFFVTTSTV</sequence>
<dbReference type="EMBL" id="GBXM01030550">
    <property type="protein sequence ID" value="JAH78027.1"/>
    <property type="molecule type" value="Transcribed_RNA"/>
</dbReference>
<reference evidence="1" key="1">
    <citation type="submission" date="2014-11" db="EMBL/GenBank/DDBJ databases">
        <authorList>
            <person name="Amaro Gonzalez C."/>
        </authorList>
    </citation>
    <scope>NUCLEOTIDE SEQUENCE</scope>
</reference>
<evidence type="ECO:0000313" key="1">
    <source>
        <dbReference type="EMBL" id="JAH78027.1"/>
    </source>
</evidence>
<reference evidence="1" key="2">
    <citation type="journal article" date="2015" name="Fish Shellfish Immunol.">
        <title>Early steps in the European eel (Anguilla anguilla)-Vibrio vulnificus interaction in the gills: Role of the RtxA13 toxin.</title>
        <authorList>
            <person name="Callol A."/>
            <person name="Pajuelo D."/>
            <person name="Ebbesson L."/>
            <person name="Teles M."/>
            <person name="MacKenzie S."/>
            <person name="Amaro C."/>
        </authorList>
    </citation>
    <scope>NUCLEOTIDE SEQUENCE</scope>
</reference>
<organism evidence="1">
    <name type="scientific">Anguilla anguilla</name>
    <name type="common">European freshwater eel</name>
    <name type="synonym">Muraena anguilla</name>
    <dbReference type="NCBI Taxonomy" id="7936"/>
    <lineage>
        <taxon>Eukaryota</taxon>
        <taxon>Metazoa</taxon>
        <taxon>Chordata</taxon>
        <taxon>Craniata</taxon>
        <taxon>Vertebrata</taxon>
        <taxon>Euteleostomi</taxon>
        <taxon>Actinopterygii</taxon>
        <taxon>Neopterygii</taxon>
        <taxon>Teleostei</taxon>
        <taxon>Anguilliformes</taxon>
        <taxon>Anguillidae</taxon>
        <taxon>Anguilla</taxon>
    </lineage>
</organism>